<protein>
    <submittedName>
        <fullName evidence="2">Uncharacterized protein</fullName>
    </submittedName>
</protein>
<comment type="caution">
    <text evidence="2">The sequence shown here is derived from an EMBL/GenBank/DDBJ whole genome shotgun (WGS) entry which is preliminary data.</text>
</comment>
<sequence length="317" mass="35231">MDSSPVGQGSVDHVSWTDWLADDLAIDDPNSPNPFSPPGSASSTTLSSASLSPTSFSTWSGGGPSSPSSVISTTSRSTSPSEVLQRSPGLPTVNTALNLLMEGHGHLCDPMRYYSFWRRILAWCFPSDQGFVVQEPFQNKHFPHPLDVTVFEEASSHPTAVIVVAHASKPNPHNNHGTGFCHADGEPLVILHLRTPLEYYNDYIREEMKEKAFMYFDKVMQTSHFSNAMVITAMGQAFRAWRKTTVFTEEQENKWRYISERTSGKFTPGMKSIPEDIRDTDWCEDVSSKEGQALLLTISGLVKDECCLQCWNDCGQI</sequence>
<evidence type="ECO:0000313" key="3">
    <source>
        <dbReference type="Proteomes" id="UP001437256"/>
    </source>
</evidence>
<name>A0ABR2ZWP5_9AGAR</name>
<accession>A0ABR2ZWP5</accession>
<feature type="region of interest" description="Disordered" evidence="1">
    <location>
        <begin position="24"/>
        <end position="89"/>
    </location>
</feature>
<evidence type="ECO:0000313" key="2">
    <source>
        <dbReference type="EMBL" id="KAL0065755.1"/>
    </source>
</evidence>
<dbReference type="EMBL" id="JBBXMP010000043">
    <property type="protein sequence ID" value="KAL0065755.1"/>
    <property type="molecule type" value="Genomic_DNA"/>
</dbReference>
<keyword evidence="3" id="KW-1185">Reference proteome</keyword>
<feature type="compositionally biased region" description="Low complexity" evidence="1">
    <location>
        <begin position="38"/>
        <end position="81"/>
    </location>
</feature>
<evidence type="ECO:0000256" key="1">
    <source>
        <dbReference type="SAM" id="MobiDB-lite"/>
    </source>
</evidence>
<gene>
    <name evidence="2" type="ORF">AAF712_007238</name>
</gene>
<proteinExistence type="predicted"/>
<dbReference type="Proteomes" id="UP001437256">
    <property type="component" value="Unassembled WGS sequence"/>
</dbReference>
<organism evidence="2 3">
    <name type="scientific">Marasmius tenuissimus</name>
    <dbReference type="NCBI Taxonomy" id="585030"/>
    <lineage>
        <taxon>Eukaryota</taxon>
        <taxon>Fungi</taxon>
        <taxon>Dikarya</taxon>
        <taxon>Basidiomycota</taxon>
        <taxon>Agaricomycotina</taxon>
        <taxon>Agaricomycetes</taxon>
        <taxon>Agaricomycetidae</taxon>
        <taxon>Agaricales</taxon>
        <taxon>Marasmiineae</taxon>
        <taxon>Marasmiaceae</taxon>
        <taxon>Marasmius</taxon>
    </lineage>
</organism>
<reference evidence="2 3" key="1">
    <citation type="submission" date="2024-05" db="EMBL/GenBank/DDBJ databases">
        <title>A draft genome resource for the thread blight pathogen Marasmius tenuissimus strain MS-2.</title>
        <authorList>
            <person name="Yulfo-Soto G.E."/>
            <person name="Baruah I.K."/>
            <person name="Amoako-Attah I."/>
            <person name="Bukari Y."/>
            <person name="Meinhardt L.W."/>
            <person name="Bailey B.A."/>
            <person name="Cohen S.P."/>
        </authorList>
    </citation>
    <scope>NUCLEOTIDE SEQUENCE [LARGE SCALE GENOMIC DNA]</scope>
    <source>
        <strain evidence="2 3">MS-2</strain>
    </source>
</reference>